<accession>A0A821WRP2</accession>
<comment type="caution">
    <text evidence="1">The sequence shown here is derived from an EMBL/GenBank/DDBJ whole genome shotgun (WGS) entry which is preliminary data.</text>
</comment>
<feature type="non-terminal residue" evidence="1">
    <location>
        <position position="35"/>
    </location>
</feature>
<proteinExistence type="predicted"/>
<evidence type="ECO:0000313" key="1">
    <source>
        <dbReference type="EMBL" id="CAF4927180.1"/>
    </source>
</evidence>
<name>A0A821WRP2_9BILA</name>
<dbReference type="EMBL" id="CAJOBR010020207">
    <property type="protein sequence ID" value="CAF4927180.1"/>
    <property type="molecule type" value="Genomic_DNA"/>
</dbReference>
<dbReference type="AlphaFoldDB" id="A0A821WRP2"/>
<sequence>MLTDETNTNTSTSMESACLPIGCSVSAKYRGAFCS</sequence>
<protein>
    <submittedName>
        <fullName evidence="1">Uncharacterized protein</fullName>
    </submittedName>
</protein>
<dbReference type="Proteomes" id="UP000663848">
    <property type="component" value="Unassembled WGS sequence"/>
</dbReference>
<evidence type="ECO:0000313" key="2">
    <source>
        <dbReference type="Proteomes" id="UP000663848"/>
    </source>
</evidence>
<reference evidence="1" key="1">
    <citation type="submission" date="2021-02" db="EMBL/GenBank/DDBJ databases">
        <authorList>
            <person name="Nowell W R."/>
        </authorList>
    </citation>
    <scope>NUCLEOTIDE SEQUENCE</scope>
</reference>
<gene>
    <name evidence="1" type="ORF">QYT958_LOCUS31757</name>
</gene>
<organism evidence="1 2">
    <name type="scientific">Rotaria socialis</name>
    <dbReference type="NCBI Taxonomy" id="392032"/>
    <lineage>
        <taxon>Eukaryota</taxon>
        <taxon>Metazoa</taxon>
        <taxon>Spiralia</taxon>
        <taxon>Gnathifera</taxon>
        <taxon>Rotifera</taxon>
        <taxon>Eurotatoria</taxon>
        <taxon>Bdelloidea</taxon>
        <taxon>Philodinida</taxon>
        <taxon>Philodinidae</taxon>
        <taxon>Rotaria</taxon>
    </lineage>
</organism>